<dbReference type="Proteomes" id="UP000762676">
    <property type="component" value="Unassembled WGS sequence"/>
</dbReference>
<comment type="similarity">
    <text evidence="7">Belongs to the protein kinase superfamily.</text>
</comment>
<protein>
    <submittedName>
        <fullName evidence="9">Serine/threonine protein kinase</fullName>
    </submittedName>
</protein>
<dbReference type="PROSITE" id="PS00107">
    <property type="entry name" value="PROTEIN_KINASE_ATP"/>
    <property type="match status" value="1"/>
</dbReference>
<sequence>MAEQVSKENQVIIHDLQERDFFEMYGLKRLKVLGKGMSGEVVLASQRSNFELFAVKVFSLAPDVQEKRMSEFCREAHVMQTVSHRHLVPCVLAAVCKDYAAIAMPFYSGSDLFDLLEHGKVDPSIARSYITQVAQAVEHLHTRNIVHNDIKLENIFIDEGGQAILGDPGLALMLEGGWKTSSARRVGGTREYWPPERVMAARHDQLDPFKADVYAIGVVFWLLVSADIPEKGTNYLHKVQSSTGVLLSSEDCFLFFEVTAKQTNRCRVIKILLHTVDESSSPSPLSKQIAATISKYFPYRRRTSPMPWNPYCSRVKTSMAYLKLSTPEDSEALRRFFSQRLDRPRPGNG</sequence>
<evidence type="ECO:0000256" key="6">
    <source>
        <dbReference type="PROSITE-ProRule" id="PRU10141"/>
    </source>
</evidence>
<evidence type="ECO:0000313" key="10">
    <source>
        <dbReference type="Proteomes" id="UP000762676"/>
    </source>
</evidence>
<dbReference type="GO" id="GO:0005524">
    <property type="term" value="F:ATP binding"/>
    <property type="evidence" value="ECO:0007669"/>
    <property type="project" value="UniProtKB-UniRule"/>
</dbReference>
<dbReference type="CDD" id="cd00180">
    <property type="entry name" value="PKc"/>
    <property type="match status" value="1"/>
</dbReference>
<keyword evidence="1 7" id="KW-0723">Serine/threonine-protein kinase</keyword>
<evidence type="ECO:0000256" key="7">
    <source>
        <dbReference type="RuleBase" id="RU000304"/>
    </source>
</evidence>
<dbReference type="AlphaFoldDB" id="A0AAV4IIJ3"/>
<dbReference type="PROSITE" id="PS00108">
    <property type="entry name" value="PROTEIN_KINASE_ST"/>
    <property type="match status" value="1"/>
</dbReference>
<evidence type="ECO:0000259" key="8">
    <source>
        <dbReference type="PROSITE" id="PS50011"/>
    </source>
</evidence>
<dbReference type="GO" id="GO:0004674">
    <property type="term" value="F:protein serine/threonine kinase activity"/>
    <property type="evidence" value="ECO:0007669"/>
    <property type="project" value="UniProtKB-KW"/>
</dbReference>
<keyword evidence="5 6" id="KW-0067">ATP-binding</keyword>
<evidence type="ECO:0000256" key="5">
    <source>
        <dbReference type="ARBA" id="ARBA00022840"/>
    </source>
</evidence>
<evidence type="ECO:0000256" key="1">
    <source>
        <dbReference type="ARBA" id="ARBA00022527"/>
    </source>
</evidence>
<feature type="domain" description="Protein kinase" evidence="8">
    <location>
        <begin position="27"/>
        <end position="297"/>
    </location>
</feature>
<dbReference type="InterPro" id="IPR000719">
    <property type="entry name" value="Prot_kinase_dom"/>
</dbReference>
<evidence type="ECO:0000256" key="3">
    <source>
        <dbReference type="ARBA" id="ARBA00022741"/>
    </source>
</evidence>
<keyword evidence="3 6" id="KW-0547">Nucleotide-binding</keyword>
<dbReference type="SMART" id="SM00220">
    <property type="entry name" value="S_TKc"/>
    <property type="match status" value="1"/>
</dbReference>
<dbReference type="PANTHER" id="PTHR24345:SF0">
    <property type="entry name" value="CELL CYCLE SERINE_THREONINE-PROTEIN KINASE CDC5_MSD2"/>
    <property type="match status" value="1"/>
</dbReference>
<gene>
    <name evidence="9" type="ORF">ElyMa_004758500</name>
</gene>
<dbReference type="InterPro" id="IPR017441">
    <property type="entry name" value="Protein_kinase_ATP_BS"/>
</dbReference>
<dbReference type="InterPro" id="IPR011009">
    <property type="entry name" value="Kinase-like_dom_sf"/>
</dbReference>
<proteinExistence type="inferred from homology"/>
<comment type="caution">
    <text evidence="9">The sequence shown here is derived from an EMBL/GenBank/DDBJ whole genome shotgun (WGS) entry which is preliminary data.</text>
</comment>
<reference evidence="9 10" key="1">
    <citation type="journal article" date="2021" name="Elife">
        <title>Chloroplast acquisition without the gene transfer in kleptoplastic sea slugs, Plakobranchus ocellatus.</title>
        <authorList>
            <person name="Maeda T."/>
            <person name="Takahashi S."/>
            <person name="Yoshida T."/>
            <person name="Shimamura S."/>
            <person name="Takaki Y."/>
            <person name="Nagai Y."/>
            <person name="Toyoda A."/>
            <person name="Suzuki Y."/>
            <person name="Arimoto A."/>
            <person name="Ishii H."/>
            <person name="Satoh N."/>
            <person name="Nishiyama T."/>
            <person name="Hasebe M."/>
            <person name="Maruyama T."/>
            <person name="Minagawa J."/>
            <person name="Obokata J."/>
            <person name="Shigenobu S."/>
        </authorList>
    </citation>
    <scope>NUCLEOTIDE SEQUENCE [LARGE SCALE GENOMIC DNA]</scope>
</reference>
<accession>A0AAV4IIJ3</accession>
<dbReference type="Gene3D" id="1.10.510.10">
    <property type="entry name" value="Transferase(Phosphotransferase) domain 1"/>
    <property type="match status" value="1"/>
</dbReference>
<dbReference type="InterPro" id="IPR008271">
    <property type="entry name" value="Ser/Thr_kinase_AS"/>
</dbReference>
<dbReference type="PROSITE" id="PS50011">
    <property type="entry name" value="PROTEIN_KINASE_DOM"/>
    <property type="match status" value="1"/>
</dbReference>
<name>A0AAV4IIJ3_9GAST</name>
<dbReference type="Pfam" id="PF00069">
    <property type="entry name" value="Pkinase"/>
    <property type="match status" value="1"/>
</dbReference>
<dbReference type="EMBL" id="BMAT01009553">
    <property type="protein sequence ID" value="GFS08531.1"/>
    <property type="molecule type" value="Genomic_DNA"/>
</dbReference>
<feature type="binding site" evidence="6">
    <location>
        <position position="56"/>
    </location>
    <ligand>
        <name>ATP</name>
        <dbReference type="ChEBI" id="CHEBI:30616"/>
    </ligand>
</feature>
<evidence type="ECO:0000256" key="4">
    <source>
        <dbReference type="ARBA" id="ARBA00022777"/>
    </source>
</evidence>
<evidence type="ECO:0000256" key="2">
    <source>
        <dbReference type="ARBA" id="ARBA00022679"/>
    </source>
</evidence>
<organism evidence="9 10">
    <name type="scientific">Elysia marginata</name>
    <dbReference type="NCBI Taxonomy" id="1093978"/>
    <lineage>
        <taxon>Eukaryota</taxon>
        <taxon>Metazoa</taxon>
        <taxon>Spiralia</taxon>
        <taxon>Lophotrochozoa</taxon>
        <taxon>Mollusca</taxon>
        <taxon>Gastropoda</taxon>
        <taxon>Heterobranchia</taxon>
        <taxon>Euthyneura</taxon>
        <taxon>Panpulmonata</taxon>
        <taxon>Sacoglossa</taxon>
        <taxon>Placobranchoidea</taxon>
        <taxon>Plakobranchidae</taxon>
        <taxon>Elysia</taxon>
    </lineage>
</organism>
<dbReference type="GO" id="GO:0005634">
    <property type="term" value="C:nucleus"/>
    <property type="evidence" value="ECO:0007669"/>
    <property type="project" value="TreeGrafter"/>
</dbReference>
<dbReference type="PANTHER" id="PTHR24345">
    <property type="entry name" value="SERINE/THREONINE-PROTEIN KINASE PLK"/>
    <property type="match status" value="1"/>
</dbReference>
<keyword evidence="4 9" id="KW-0418">Kinase</keyword>
<keyword evidence="2" id="KW-0808">Transferase</keyword>
<evidence type="ECO:0000313" key="9">
    <source>
        <dbReference type="EMBL" id="GFS08531.1"/>
    </source>
</evidence>
<keyword evidence="10" id="KW-1185">Reference proteome</keyword>
<dbReference type="SUPFAM" id="SSF56112">
    <property type="entry name" value="Protein kinase-like (PK-like)"/>
    <property type="match status" value="1"/>
</dbReference>